<reference evidence="1" key="1">
    <citation type="submission" date="2017-07" db="EMBL/GenBank/DDBJ databases">
        <title>Taro Niue Genome Assembly and Annotation.</title>
        <authorList>
            <person name="Atibalentja N."/>
            <person name="Keating K."/>
            <person name="Fields C.J."/>
        </authorList>
    </citation>
    <scope>NUCLEOTIDE SEQUENCE</scope>
    <source>
        <strain evidence="1">Niue_2</strain>
        <tissue evidence="1">Leaf</tissue>
    </source>
</reference>
<dbReference type="Proteomes" id="UP000652761">
    <property type="component" value="Unassembled WGS sequence"/>
</dbReference>
<gene>
    <name evidence="1" type="ORF">Taro_016075</name>
</gene>
<keyword evidence="2" id="KW-1185">Reference proteome</keyword>
<proteinExistence type="predicted"/>
<dbReference type="GO" id="GO:0004674">
    <property type="term" value="F:protein serine/threonine kinase activity"/>
    <property type="evidence" value="ECO:0007669"/>
    <property type="project" value="InterPro"/>
</dbReference>
<dbReference type="PANTHER" id="PTHR37079">
    <property type="entry name" value="SERINE/THREONINE-PROTEIN KINASE ATM"/>
    <property type="match status" value="1"/>
</dbReference>
<name>A0A843URW3_COLES</name>
<accession>A0A843URW3</accession>
<dbReference type="AlphaFoldDB" id="A0A843URW3"/>
<sequence length="128" mass="14251">MVLLGRFFWGFYGGFYGFPASSNFGLRLVMATKDKLVKADEVLTAESQSHLSMETSVITLAHLALYSDKVELEVVFMICAVAAISPDHRKLCPSGGSALKHTHVFTKYMFIRVYFMGRLCPYADSAPK</sequence>
<evidence type="ECO:0000313" key="2">
    <source>
        <dbReference type="Proteomes" id="UP000652761"/>
    </source>
</evidence>
<dbReference type="PANTHER" id="PTHR37079:SF4">
    <property type="entry name" value="SERINE_THREONINE-PROTEIN KINASE ATM"/>
    <property type="match status" value="1"/>
</dbReference>
<dbReference type="EMBL" id="NMUH01000705">
    <property type="protein sequence ID" value="MQL83583.1"/>
    <property type="molecule type" value="Genomic_DNA"/>
</dbReference>
<comment type="caution">
    <text evidence="1">The sequence shown here is derived from an EMBL/GenBank/DDBJ whole genome shotgun (WGS) entry which is preliminary data.</text>
</comment>
<dbReference type="InterPro" id="IPR038980">
    <property type="entry name" value="ATM_plant"/>
</dbReference>
<evidence type="ECO:0000313" key="1">
    <source>
        <dbReference type="EMBL" id="MQL83583.1"/>
    </source>
</evidence>
<protein>
    <submittedName>
        <fullName evidence="1">Uncharacterized protein</fullName>
    </submittedName>
</protein>
<organism evidence="1 2">
    <name type="scientific">Colocasia esculenta</name>
    <name type="common">Wild taro</name>
    <name type="synonym">Arum esculentum</name>
    <dbReference type="NCBI Taxonomy" id="4460"/>
    <lineage>
        <taxon>Eukaryota</taxon>
        <taxon>Viridiplantae</taxon>
        <taxon>Streptophyta</taxon>
        <taxon>Embryophyta</taxon>
        <taxon>Tracheophyta</taxon>
        <taxon>Spermatophyta</taxon>
        <taxon>Magnoliopsida</taxon>
        <taxon>Liliopsida</taxon>
        <taxon>Araceae</taxon>
        <taxon>Aroideae</taxon>
        <taxon>Colocasieae</taxon>
        <taxon>Colocasia</taxon>
    </lineage>
</organism>
<dbReference type="GO" id="GO:0006974">
    <property type="term" value="P:DNA damage response"/>
    <property type="evidence" value="ECO:0007669"/>
    <property type="project" value="InterPro"/>
</dbReference>
<dbReference type="OrthoDB" id="381190at2759"/>